<feature type="compositionally biased region" description="Polar residues" evidence="1">
    <location>
        <begin position="438"/>
        <end position="460"/>
    </location>
</feature>
<dbReference type="PANTHER" id="PTHR10039">
    <property type="entry name" value="AMELOGENIN"/>
    <property type="match status" value="1"/>
</dbReference>
<evidence type="ECO:0000313" key="4">
    <source>
        <dbReference type="Proteomes" id="UP001433268"/>
    </source>
</evidence>
<reference evidence="3 4" key="1">
    <citation type="submission" date="2023-01" db="EMBL/GenBank/DDBJ databases">
        <title>Analysis of 21 Apiospora genomes using comparative genomics revels a genus with tremendous synthesis potential of carbohydrate active enzymes and secondary metabolites.</title>
        <authorList>
            <person name="Sorensen T."/>
        </authorList>
    </citation>
    <scope>NUCLEOTIDE SEQUENCE [LARGE SCALE GENOMIC DNA]</scope>
    <source>
        <strain evidence="3 4">CBS 114990</strain>
    </source>
</reference>
<accession>A0ABR1WCD0</accession>
<dbReference type="Proteomes" id="UP001433268">
    <property type="component" value="Unassembled WGS sequence"/>
</dbReference>
<proteinExistence type="predicted"/>
<dbReference type="GeneID" id="92046280"/>
<evidence type="ECO:0000256" key="1">
    <source>
        <dbReference type="SAM" id="MobiDB-lite"/>
    </source>
</evidence>
<name>A0ABR1WCD0_9PEZI</name>
<dbReference type="RefSeq" id="XP_066668562.1">
    <property type="nucleotide sequence ID" value="XM_066813220.1"/>
</dbReference>
<sequence length="460" mass="51715">MELSTESIVAIIGLFLALPSAIALTWSCIRCQRRVRRVRDLSDIESALPLMPATASGSSRNQAPASTDIALQIQLLPLPRIGSESFTNSELYATVLTLPRASIAPATTWNDLGRIHPVIGIWQESDHSLATTSVAFHERDESIRAALDELPTDLPAMYRRILHKRQNLAPEYQEIILKLMLVAMRPLSLDEPREAISVVPLQTTWDPKKLINDARSVVACCGSLLIIDEEQSMAHFVHPSVQQFLLSGREDPSHFHFSREAAELDMARVVLTYLNYNVFQTQLSTVKVPSVPARDVPAHIMAASLGNSERIRALALHLLRKRHQGHLDIGQRLSDYSGQFHSKSQHRFYFYLYAHHYWLHHTKVLSPENVLELGLLRRVLSPSMRFRSDERDEWLSENTPGLAAAMYEQRKFPDARGTRAYIKTTASAVGYLGHDSPQKSMNNSGLSEMQQPTATASLLY</sequence>
<dbReference type="EMBL" id="JAQQWN010000006">
    <property type="protein sequence ID" value="KAK8081087.1"/>
    <property type="molecule type" value="Genomic_DNA"/>
</dbReference>
<gene>
    <name evidence="3" type="ORF">PG997_008905</name>
</gene>
<protein>
    <recommendedName>
        <fullName evidence="2">GPI inositol-deacylase winged helix domain-containing protein</fullName>
    </recommendedName>
</protein>
<keyword evidence="4" id="KW-1185">Reference proteome</keyword>
<dbReference type="PANTHER" id="PTHR10039:SF10">
    <property type="entry name" value="NACHT DOMAIN-CONTAINING PROTEIN"/>
    <property type="match status" value="1"/>
</dbReference>
<organism evidence="3 4">
    <name type="scientific">Apiospora hydei</name>
    <dbReference type="NCBI Taxonomy" id="1337664"/>
    <lineage>
        <taxon>Eukaryota</taxon>
        <taxon>Fungi</taxon>
        <taxon>Dikarya</taxon>
        <taxon>Ascomycota</taxon>
        <taxon>Pezizomycotina</taxon>
        <taxon>Sordariomycetes</taxon>
        <taxon>Xylariomycetidae</taxon>
        <taxon>Amphisphaeriales</taxon>
        <taxon>Apiosporaceae</taxon>
        <taxon>Apiospora</taxon>
    </lineage>
</organism>
<evidence type="ECO:0000259" key="2">
    <source>
        <dbReference type="Pfam" id="PF22939"/>
    </source>
</evidence>
<feature type="region of interest" description="Disordered" evidence="1">
    <location>
        <begin position="433"/>
        <end position="460"/>
    </location>
</feature>
<dbReference type="Pfam" id="PF22939">
    <property type="entry name" value="WHD_GPIID"/>
    <property type="match status" value="1"/>
</dbReference>
<dbReference type="InterPro" id="IPR054471">
    <property type="entry name" value="GPIID_WHD"/>
</dbReference>
<comment type="caution">
    <text evidence="3">The sequence shown here is derived from an EMBL/GenBank/DDBJ whole genome shotgun (WGS) entry which is preliminary data.</text>
</comment>
<feature type="domain" description="GPI inositol-deacylase winged helix" evidence="2">
    <location>
        <begin position="175"/>
        <end position="248"/>
    </location>
</feature>
<evidence type="ECO:0000313" key="3">
    <source>
        <dbReference type="EMBL" id="KAK8081087.1"/>
    </source>
</evidence>